<dbReference type="AlphaFoldDB" id="A0AAV2DT08"/>
<name>A0AAV2DT08_9ROSI</name>
<evidence type="ECO:0000313" key="1">
    <source>
        <dbReference type="EMBL" id="CAL1376684.1"/>
    </source>
</evidence>
<evidence type="ECO:0000313" key="2">
    <source>
        <dbReference type="Proteomes" id="UP001497516"/>
    </source>
</evidence>
<dbReference type="EMBL" id="OZ034816">
    <property type="protein sequence ID" value="CAL1376684.1"/>
    <property type="molecule type" value="Genomic_DNA"/>
</dbReference>
<keyword evidence="2" id="KW-1185">Reference proteome</keyword>
<proteinExistence type="predicted"/>
<accession>A0AAV2DT08</accession>
<organism evidence="1 2">
    <name type="scientific">Linum trigynum</name>
    <dbReference type="NCBI Taxonomy" id="586398"/>
    <lineage>
        <taxon>Eukaryota</taxon>
        <taxon>Viridiplantae</taxon>
        <taxon>Streptophyta</taxon>
        <taxon>Embryophyta</taxon>
        <taxon>Tracheophyta</taxon>
        <taxon>Spermatophyta</taxon>
        <taxon>Magnoliopsida</taxon>
        <taxon>eudicotyledons</taxon>
        <taxon>Gunneridae</taxon>
        <taxon>Pentapetalae</taxon>
        <taxon>rosids</taxon>
        <taxon>fabids</taxon>
        <taxon>Malpighiales</taxon>
        <taxon>Linaceae</taxon>
        <taxon>Linum</taxon>
    </lineage>
</organism>
<protein>
    <submittedName>
        <fullName evidence="1">Uncharacterized protein</fullName>
    </submittedName>
</protein>
<sequence>METEGLHLDHSSAQAPFGLDAYNRNLTWDAIERPPKARNNLDQPMEELQYQTETLTSSGSDGGSTHQ</sequence>
<dbReference type="Proteomes" id="UP001497516">
    <property type="component" value="Chromosome 3"/>
</dbReference>
<reference evidence="1 2" key="1">
    <citation type="submission" date="2024-04" db="EMBL/GenBank/DDBJ databases">
        <authorList>
            <person name="Fracassetti M."/>
        </authorList>
    </citation>
    <scope>NUCLEOTIDE SEQUENCE [LARGE SCALE GENOMIC DNA]</scope>
</reference>
<gene>
    <name evidence="1" type="ORF">LTRI10_LOCUS18397</name>
</gene>